<name>A0A6A4GVH4_9AGAR</name>
<evidence type="ECO:0000313" key="3">
    <source>
        <dbReference type="Proteomes" id="UP000799118"/>
    </source>
</evidence>
<accession>A0A6A4GVH4</accession>
<dbReference type="OrthoDB" id="3034515at2759"/>
<keyword evidence="3" id="KW-1185">Reference proteome</keyword>
<feature type="region of interest" description="Disordered" evidence="1">
    <location>
        <begin position="349"/>
        <end position="419"/>
    </location>
</feature>
<dbReference type="Proteomes" id="UP000799118">
    <property type="component" value="Unassembled WGS sequence"/>
</dbReference>
<feature type="compositionally biased region" description="Basic and acidic residues" evidence="1">
    <location>
        <begin position="53"/>
        <end position="66"/>
    </location>
</feature>
<organism evidence="2 3">
    <name type="scientific">Gymnopus androsaceus JB14</name>
    <dbReference type="NCBI Taxonomy" id="1447944"/>
    <lineage>
        <taxon>Eukaryota</taxon>
        <taxon>Fungi</taxon>
        <taxon>Dikarya</taxon>
        <taxon>Basidiomycota</taxon>
        <taxon>Agaricomycotina</taxon>
        <taxon>Agaricomycetes</taxon>
        <taxon>Agaricomycetidae</taxon>
        <taxon>Agaricales</taxon>
        <taxon>Marasmiineae</taxon>
        <taxon>Omphalotaceae</taxon>
        <taxon>Gymnopus</taxon>
    </lineage>
</organism>
<evidence type="ECO:0000313" key="2">
    <source>
        <dbReference type="EMBL" id="KAE9389476.1"/>
    </source>
</evidence>
<sequence length="419" mass="45879">MNIDDLFLDPDDGSVGDPTDVEEAGGDTKTPALDGSSEVVQDTISQLPDINQDDGHESGDEAHSIAESDSSDVAFNKTEAKVDALFDRYGPAQQLLFLISIPRHRKFHLRPSLFLTLSRNSLALETLLCAFITMGHRSISLLVNSRTMTSSTSTKWVLIWTCSIMYPNGVTGSSWLYQGPDYYGMTFSTAPIFANVPSGRMAVIPATRLQGDYLAPVNRVQDEYRQRNREALEVTSDNMHNLSLLANWPDPDGHICNLGENIYLGPVRVKQPDVFNYLEVAQLREEQCLAEEAVRLREVAARAESMAERKHEREECLKSMWHAMSSSTLGSSPASAASLSSTMASFPVASSSLTTSPSKRKATEDPPTSPSLPKRQTTRMSTGGKPPKKVSMLPPSTKGSRSMRSKGKAKAEDAMEVDA</sequence>
<protein>
    <submittedName>
        <fullName evidence="2">Uncharacterized protein</fullName>
    </submittedName>
</protein>
<proteinExistence type="predicted"/>
<reference evidence="2" key="1">
    <citation type="journal article" date="2019" name="Environ. Microbiol.">
        <title>Fungal ecological strategies reflected in gene transcription - a case study of two litter decomposers.</title>
        <authorList>
            <person name="Barbi F."/>
            <person name="Kohler A."/>
            <person name="Barry K."/>
            <person name="Baskaran P."/>
            <person name="Daum C."/>
            <person name="Fauchery L."/>
            <person name="Ihrmark K."/>
            <person name="Kuo A."/>
            <person name="LaButti K."/>
            <person name="Lipzen A."/>
            <person name="Morin E."/>
            <person name="Grigoriev I.V."/>
            <person name="Henrissat B."/>
            <person name="Lindahl B."/>
            <person name="Martin F."/>
        </authorList>
    </citation>
    <scope>NUCLEOTIDE SEQUENCE</scope>
    <source>
        <strain evidence="2">JB14</strain>
    </source>
</reference>
<dbReference type="AlphaFoldDB" id="A0A6A4GVH4"/>
<feature type="compositionally biased region" description="Polar residues" evidence="1">
    <location>
        <begin position="38"/>
        <end position="49"/>
    </location>
</feature>
<dbReference type="EMBL" id="ML769695">
    <property type="protein sequence ID" value="KAE9389476.1"/>
    <property type="molecule type" value="Genomic_DNA"/>
</dbReference>
<evidence type="ECO:0000256" key="1">
    <source>
        <dbReference type="SAM" id="MobiDB-lite"/>
    </source>
</evidence>
<feature type="region of interest" description="Disordered" evidence="1">
    <location>
        <begin position="1"/>
        <end position="69"/>
    </location>
</feature>
<feature type="compositionally biased region" description="Acidic residues" evidence="1">
    <location>
        <begin position="1"/>
        <end position="25"/>
    </location>
</feature>
<gene>
    <name evidence="2" type="ORF">BT96DRAFT_1003194</name>
</gene>